<dbReference type="EMBL" id="FNJU01000005">
    <property type="protein sequence ID" value="SDP68048.1"/>
    <property type="molecule type" value="Genomic_DNA"/>
</dbReference>
<dbReference type="SUPFAM" id="SSF56601">
    <property type="entry name" value="beta-lactamase/transpeptidase-like"/>
    <property type="match status" value="1"/>
</dbReference>
<comment type="catalytic activity">
    <reaction evidence="17">
        <text>[GlcNAc-(1-&gt;4)-Mur2Ac(oyl-L-Ala-gamma-D-Glu-L-Lys-D-Ala-D-Ala)](n)-di-trans,octa-cis-undecaprenyl diphosphate + beta-D-GlcNAc-(1-&gt;4)-Mur2Ac(oyl-L-Ala-gamma-D-Glu-L-Lys-D-Ala-D-Ala)-di-trans,octa-cis-undecaprenyl diphosphate = [GlcNAc-(1-&gt;4)-Mur2Ac(oyl-L-Ala-gamma-D-Glu-L-Lys-D-Ala-D-Ala)](n+1)-di-trans,octa-cis-undecaprenyl diphosphate + di-trans,octa-cis-undecaprenyl diphosphate + H(+)</text>
        <dbReference type="Rhea" id="RHEA:23708"/>
        <dbReference type="Rhea" id="RHEA-COMP:9602"/>
        <dbReference type="Rhea" id="RHEA-COMP:9603"/>
        <dbReference type="ChEBI" id="CHEBI:15378"/>
        <dbReference type="ChEBI" id="CHEBI:58405"/>
        <dbReference type="ChEBI" id="CHEBI:60033"/>
        <dbReference type="ChEBI" id="CHEBI:78435"/>
        <dbReference type="EC" id="2.4.99.28"/>
    </reaction>
</comment>
<evidence type="ECO:0000256" key="12">
    <source>
        <dbReference type="ARBA" id="ARBA00022989"/>
    </source>
</evidence>
<dbReference type="InterPro" id="IPR001264">
    <property type="entry name" value="Glyco_trans_51"/>
</dbReference>
<dbReference type="InterPro" id="IPR023346">
    <property type="entry name" value="Lysozyme-like_dom_sf"/>
</dbReference>
<evidence type="ECO:0000259" key="19">
    <source>
        <dbReference type="Pfam" id="PF00912"/>
    </source>
</evidence>
<dbReference type="STRING" id="930152.SAMN05216565_10574"/>
<evidence type="ECO:0000256" key="5">
    <source>
        <dbReference type="ARBA" id="ARBA00022670"/>
    </source>
</evidence>
<evidence type="ECO:0000256" key="4">
    <source>
        <dbReference type="ARBA" id="ARBA00022645"/>
    </source>
</evidence>
<keyword evidence="11" id="KW-0573">Peptidoglycan synthesis</keyword>
<evidence type="ECO:0000256" key="15">
    <source>
        <dbReference type="ARBA" id="ARBA00023316"/>
    </source>
</evidence>
<evidence type="ECO:0000259" key="18">
    <source>
        <dbReference type="Pfam" id="PF00905"/>
    </source>
</evidence>
<keyword evidence="3" id="KW-1003">Cell membrane</keyword>
<keyword evidence="4" id="KW-0121">Carboxypeptidase</keyword>
<dbReference type="Gene3D" id="1.10.3810.10">
    <property type="entry name" value="Biosynthetic peptidoglycan transglycosylase-like"/>
    <property type="match status" value="1"/>
</dbReference>
<keyword evidence="9" id="KW-0378">Hydrolase</keyword>
<sequence>MRKKLLLVSSAITFTIILSLIGYIVILYAGDYVIDEKKLVMNSATKLVNEDGELISKLYLENRDLVLIDEIPEHVQNAFIAVEDTRFYQHHGIDVRSILRALYKDIIAGSKVEGGSTITQQLAKNVFLTNDKTWLRKTKEVIISINLEKEYSKSKLLEMYLNRIYFGHGAYGIQSASKLYFNKDANELTVEEGALLAGIPKAPSTYSPISNLEKAKARRDLIINLMANRGYLTPEEAVRFEGKTVQLDIHQQSSNPSLMTYIDMVFDEAKSVYGLSNEELLRGGYTITVPLNREVQDIAYQLFQDPSYFPGTDENAEGSFVLLDNKTGGVLAAIGGRNYVQKGLNRVLVNRQPGSTLKPLAVFGPALDEGKFEPYSMLVDKKLTYGDYEPKNYNNVYKDEITMYDALLESSNAPAVWMLDQLGIDTGKKYLSKSGISIPDSGLSIALGGLEEGISPMDMAKAYRAFASNGNIIQPHVISRIVDRNEKIVGEASLEEKDVFSKQTAWYMTRMLEGVVDVGTARSGNYSGALAGKTGTTNFPAKEGTIKDAWFVGYTPSVVGAVWMGYDRSDVNHYLEHGSSYPTKLMKDILEKSSLPKEVAFTIPTDVTELEPPIRLSDVDDLTAGISFRPLGLFTVSLQWTPSQDERVQYHIYKKADKTDELIATVEGQGEYELENTNIFSLPSFYIVPYNPQTDEEGSASNIVRPDFFSKH</sequence>
<proteinExistence type="inferred from homology"/>
<dbReference type="FunFam" id="1.10.3810.10:FF:000001">
    <property type="entry name" value="Penicillin-binding protein 1A"/>
    <property type="match status" value="1"/>
</dbReference>
<evidence type="ECO:0000256" key="11">
    <source>
        <dbReference type="ARBA" id="ARBA00022984"/>
    </source>
</evidence>
<evidence type="ECO:0000256" key="2">
    <source>
        <dbReference type="ARBA" id="ARBA00007739"/>
    </source>
</evidence>
<dbReference type="Pfam" id="PF00905">
    <property type="entry name" value="Transpeptidase"/>
    <property type="match status" value="1"/>
</dbReference>
<gene>
    <name evidence="20" type="ORF">SAMN05216565_10574</name>
</gene>
<evidence type="ECO:0000256" key="14">
    <source>
        <dbReference type="ARBA" id="ARBA00023268"/>
    </source>
</evidence>
<keyword evidence="10" id="KW-0133">Cell shape</keyword>
<keyword evidence="14" id="KW-0511">Multifunctional enzyme</keyword>
<comment type="catalytic activity">
    <reaction evidence="16">
        <text>Preferential cleavage: (Ac)2-L-Lys-D-Ala-|-D-Ala. Also transpeptidation of peptidyl-alanyl moieties that are N-acyl substituents of D-alanine.</text>
        <dbReference type="EC" id="3.4.16.4"/>
    </reaction>
</comment>
<evidence type="ECO:0000256" key="6">
    <source>
        <dbReference type="ARBA" id="ARBA00022676"/>
    </source>
</evidence>
<dbReference type="InterPro" id="IPR036950">
    <property type="entry name" value="PBP_transglycosylase"/>
</dbReference>
<dbReference type="GO" id="GO:0071555">
    <property type="term" value="P:cell wall organization"/>
    <property type="evidence" value="ECO:0007669"/>
    <property type="project" value="UniProtKB-KW"/>
</dbReference>
<dbReference type="GO" id="GO:0008955">
    <property type="term" value="F:peptidoglycan glycosyltransferase activity"/>
    <property type="evidence" value="ECO:0007669"/>
    <property type="project" value="UniProtKB-EC"/>
</dbReference>
<accession>A0A1H0UQ10</accession>
<dbReference type="RefSeq" id="WP_090854225.1">
    <property type="nucleotide sequence ID" value="NZ_FNJU01000005.1"/>
</dbReference>
<dbReference type="GO" id="GO:0030288">
    <property type="term" value="C:outer membrane-bounded periplasmic space"/>
    <property type="evidence" value="ECO:0007669"/>
    <property type="project" value="TreeGrafter"/>
</dbReference>
<dbReference type="PANTHER" id="PTHR32282:SF32">
    <property type="entry name" value="PENICILLIN-BINDING PROTEIN 2A"/>
    <property type="match status" value="1"/>
</dbReference>
<evidence type="ECO:0000256" key="1">
    <source>
        <dbReference type="ARBA" id="ARBA00007090"/>
    </source>
</evidence>
<evidence type="ECO:0000256" key="9">
    <source>
        <dbReference type="ARBA" id="ARBA00022801"/>
    </source>
</evidence>
<dbReference type="Pfam" id="PF00912">
    <property type="entry name" value="Transgly"/>
    <property type="match status" value="1"/>
</dbReference>
<dbReference type="InterPro" id="IPR001460">
    <property type="entry name" value="PCN-bd_Tpept"/>
</dbReference>
<keyword evidence="7" id="KW-0808">Transferase</keyword>
<dbReference type="Gene3D" id="3.40.710.10">
    <property type="entry name" value="DD-peptidase/beta-lactamase superfamily"/>
    <property type="match status" value="1"/>
</dbReference>
<keyword evidence="15" id="KW-0961">Cell wall biogenesis/degradation</keyword>
<dbReference type="InterPro" id="IPR012338">
    <property type="entry name" value="Beta-lactam/transpept-like"/>
</dbReference>
<dbReference type="GO" id="GO:0009002">
    <property type="term" value="F:serine-type D-Ala-D-Ala carboxypeptidase activity"/>
    <property type="evidence" value="ECO:0007669"/>
    <property type="project" value="UniProtKB-EC"/>
</dbReference>
<dbReference type="InterPro" id="IPR050396">
    <property type="entry name" value="Glycosyltr_51/Transpeptidase"/>
</dbReference>
<keyword evidence="12" id="KW-1133">Transmembrane helix</keyword>
<evidence type="ECO:0000256" key="16">
    <source>
        <dbReference type="ARBA" id="ARBA00034000"/>
    </source>
</evidence>
<evidence type="ECO:0000256" key="8">
    <source>
        <dbReference type="ARBA" id="ARBA00022692"/>
    </source>
</evidence>
<dbReference type="AlphaFoldDB" id="A0A1H0UQ10"/>
<keyword evidence="8" id="KW-0812">Transmembrane</keyword>
<keyword evidence="13" id="KW-0472">Membrane</keyword>
<comment type="similarity">
    <text evidence="2">In the N-terminal section; belongs to the glycosyltransferase 51 family.</text>
</comment>
<evidence type="ECO:0000256" key="10">
    <source>
        <dbReference type="ARBA" id="ARBA00022960"/>
    </source>
</evidence>
<evidence type="ECO:0000313" key="21">
    <source>
        <dbReference type="Proteomes" id="UP000199159"/>
    </source>
</evidence>
<evidence type="ECO:0000256" key="3">
    <source>
        <dbReference type="ARBA" id="ARBA00022475"/>
    </source>
</evidence>
<dbReference type="Proteomes" id="UP000199159">
    <property type="component" value="Unassembled WGS sequence"/>
</dbReference>
<dbReference type="NCBIfam" id="TIGR02074">
    <property type="entry name" value="PBP_1a_fam"/>
    <property type="match status" value="1"/>
</dbReference>
<dbReference type="OrthoDB" id="9766909at2"/>
<organism evidence="20 21">
    <name type="scientific">Litchfieldia salsa</name>
    <dbReference type="NCBI Taxonomy" id="930152"/>
    <lineage>
        <taxon>Bacteria</taxon>
        <taxon>Bacillati</taxon>
        <taxon>Bacillota</taxon>
        <taxon>Bacilli</taxon>
        <taxon>Bacillales</taxon>
        <taxon>Bacillaceae</taxon>
        <taxon>Litchfieldia</taxon>
    </lineage>
</organism>
<keyword evidence="5" id="KW-0645">Protease</keyword>
<dbReference type="PANTHER" id="PTHR32282">
    <property type="entry name" value="BINDING PROTEIN TRANSPEPTIDASE, PUTATIVE-RELATED"/>
    <property type="match status" value="1"/>
</dbReference>
<evidence type="ECO:0000256" key="13">
    <source>
        <dbReference type="ARBA" id="ARBA00023136"/>
    </source>
</evidence>
<dbReference type="GO" id="GO:0009252">
    <property type="term" value="P:peptidoglycan biosynthetic process"/>
    <property type="evidence" value="ECO:0007669"/>
    <property type="project" value="UniProtKB-KW"/>
</dbReference>
<evidence type="ECO:0000256" key="7">
    <source>
        <dbReference type="ARBA" id="ARBA00022679"/>
    </source>
</evidence>
<dbReference type="SUPFAM" id="SSF53955">
    <property type="entry name" value="Lysozyme-like"/>
    <property type="match status" value="1"/>
</dbReference>
<dbReference type="GO" id="GO:0006508">
    <property type="term" value="P:proteolysis"/>
    <property type="evidence" value="ECO:0007669"/>
    <property type="project" value="UniProtKB-KW"/>
</dbReference>
<evidence type="ECO:0000313" key="20">
    <source>
        <dbReference type="EMBL" id="SDP68048.1"/>
    </source>
</evidence>
<comment type="similarity">
    <text evidence="1">In the C-terminal section; belongs to the transpeptidase family.</text>
</comment>
<name>A0A1H0UQ10_9BACI</name>
<keyword evidence="6" id="KW-0328">Glycosyltransferase</keyword>
<feature type="domain" description="Glycosyl transferase family 51" evidence="19">
    <location>
        <begin position="52"/>
        <end position="226"/>
    </location>
</feature>
<dbReference type="GO" id="GO:0008658">
    <property type="term" value="F:penicillin binding"/>
    <property type="evidence" value="ECO:0007669"/>
    <property type="project" value="InterPro"/>
</dbReference>
<protein>
    <submittedName>
        <fullName evidence="20">Penicillin-binding protein 2A</fullName>
    </submittedName>
</protein>
<reference evidence="21" key="1">
    <citation type="submission" date="2016-10" db="EMBL/GenBank/DDBJ databases">
        <authorList>
            <person name="Varghese N."/>
            <person name="Submissions S."/>
        </authorList>
    </citation>
    <scope>NUCLEOTIDE SEQUENCE [LARGE SCALE GENOMIC DNA]</scope>
    <source>
        <strain evidence="21">IBRC-M10078</strain>
    </source>
</reference>
<dbReference type="GO" id="GO:0008360">
    <property type="term" value="P:regulation of cell shape"/>
    <property type="evidence" value="ECO:0007669"/>
    <property type="project" value="UniProtKB-KW"/>
</dbReference>
<keyword evidence="21" id="KW-1185">Reference proteome</keyword>
<feature type="domain" description="Penicillin-binding protein transpeptidase" evidence="18">
    <location>
        <begin position="318"/>
        <end position="591"/>
    </location>
</feature>
<evidence type="ECO:0000256" key="17">
    <source>
        <dbReference type="ARBA" id="ARBA00049902"/>
    </source>
</evidence>